<feature type="transmembrane region" description="Helical" evidence="1">
    <location>
        <begin position="192"/>
        <end position="215"/>
    </location>
</feature>
<feature type="transmembrane region" description="Helical" evidence="1">
    <location>
        <begin position="485"/>
        <end position="504"/>
    </location>
</feature>
<feature type="transmembrane region" description="Helical" evidence="1">
    <location>
        <begin position="235"/>
        <end position="254"/>
    </location>
</feature>
<feature type="transmembrane region" description="Helical" evidence="1">
    <location>
        <begin position="25"/>
        <end position="50"/>
    </location>
</feature>
<feature type="transmembrane region" description="Helical" evidence="1">
    <location>
        <begin position="408"/>
        <end position="431"/>
    </location>
</feature>
<feature type="transmembrane region" description="Helical" evidence="1">
    <location>
        <begin position="530"/>
        <end position="552"/>
    </location>
</feature>
<keyword evidence="1" id="KW-0472">Membrane</keyword>
<keyword evidence="3" id="KW-1185">Reference proteome</keyword>
<feature type="transmembrane region" description="Helical" evidence="1">
    <location>
        <begin position="459"/>
        <end position="478"/>
    </location>
</feature>
<keyword evidence="1" id="KW-1133">Transmembrane helix</keyword>
<feature type="transmembrane region" description="Helical" evidence="1">
    <location>
        <begin position="573"/>
        <end position="595"/>
    </location>
</feature>
<evidence type="ECO:0000256" key="1">
    <source>
        <dbReference type="SAM" id="Phobius"/>
    </source>
</evidence>
<feature type="transmembrane region" description="Helical" evidence="1">
    <location>
        <begin position="363"/>
        <end position="388"/>
    </location>
</feature>
<keyword evidence="1" id="KW-0812">Transmembrane</keyword>
<reference evidence="2" key="1">
    <citation type="submission" date="2022-07" db="EMBL/GenBank/DDBJ databases">
        <title>Genome Sequence of Leucocoprinus birnbaumii.</title>
        <authorList>
            <person name="Buettner E."/>
        </authorList>
    </citation>
    <scope>NUCLEOTIDE SEQUENCE</scope>
    <source>
        <strain evidence="2">VT141</strain>
    </source>
</reference>
<feature type="transmembrane region" description="Helical" evidence="1">
    <location>
        <begin position="118"/>
        <end position="138"/>
    </location>
</feature>
<dbReference type="Proteomes" id="UP001213000">
    <property type="component" value="Unassembled WGS sequence"/>
</dbReference>
<sequence>MQLLRWLLTSDAGDRAYYKVDPYDLISILLETMSYGMFLVLFLLSMVLLLQRRRAILPEKGVEPAKLNCIVFYLVMSTLMFLAITAKWCFWWAEIFPIPGYDGSGEASRLPRLSRNAYRLKEVCIQITILLGDMITIYRLWILSARSKTMIIFPIAGLLGYLACAIGLSGPANDTNETPLPLLDAKVRLTDWDIAAISITVGITVYVTTMITWIITRPRLHSEVQVLGRGLKRALALIVESAALYTIWNMFFFITGLGPRSEIALCFLDCMPAVYGISVMLINVRVGLGWAMSYDGAPARNGVGVACMSSRKRTKLDLVSQYSSANTNKPVAMIHGPGRPLLRRDDVPQIGDQAFYRVDPYDLISILLETLSYGIFLVLFVLSTALLLRRRKACLRDPMVESLQLRGLMFYLVTGLLMFLFITAKWTFWWAEVLPINAGSGIVAQLPRLNRTAYRFREVCMQCTVLLGDMITIYRLWILSNRRKLIIVVPVLGFFGFLASAIGLSGPANDTSSTPIPITNGKLELSDWDVAAMGCTVSITVYVTLMIGWILLRARLRAGALVFGQGVKRALAIVVESAAIYTVWCLVFLIAGLGFQSEIGLSFLDPFADIYGISVMLINVRVGLGWARNGESIASSAVHSQNMGRNIPLSTNPRGIHISTVVYTETSAPSRLDGARTQRRATIELGDGGSVASSVIPSGKLYEV</sequence>
<evidence type="ECO:0000313" key="3">
    <source>
        <dbReference type="Proteomes" id="UP001213000"/>
    </source>
</evidence>
<organism evidence="2 3">
    <name type="scientific">Leucocoprinus birnbaumii</name>
    <dbReference type="NCBI Taxonomy" id="56174"/>
    <lineage>
        <taxon>Eukaryota</taxon>
        <taxon>Fungi</taxon>
        <taxon>Dikarya</taxon>
        <taxon>Basidiomycota</taxon>
        <taxon>Agaricomycotina</taxon>
        <taxon>Agaricomycetes</taxon>
        <taxon>Agaricomycetidae</taxon>
        <taxon>Agaricales</taxon>
        <taxon>Agaricineae</taxon>
        <taxon>Agaricaceae</taxon>
        <taxon>Leucocoprinus</taxon>
    </lineage>
</organism>
<comment type="caution">
    <text evidence="2">The sequence shown here is derived from an EMBL/GenBank/DDBJ whole genome shotgun (WGS) entry which is preliminary data.</text>
</comment>
<accession>A0AAD5W4C2</accession>
<feature type="transmembrane region" description="Helical" evidence="1">
    <location>
        <begin position="70"/>
        <end position="93"/>
    </location>
</feature>
<name>A0AAD5W4C2_9AGAR</name>
<dbReference type="EMBL" id="JANIEX010000006">
    <property type="protein sequence ID" value="KAJ3576718.1"/>
    <property type="molecule type" value="Genomic_DNA"/>
</dbReference>
<protein>
    <submittedName>
        <fullName evidence="2">Uncharacterized protein</fullName>
    </submittedName>
</protein>
<gene>
    <name evidence="2" type="ORF">NP233_g263</name>
</gene>
<evidence type="ECO:0000313" key="2">
    <source>
        <dbReference type="EMBL" id="KAJ3576718.1"/>
    </source>
</evidence>
<proteinExistence type="predicted"/>
<feature type="transmembrane region" description="Helical" evidence="1">
    <location>
        <begin position="150"/>
        <end position="172"/>
    </location>
</feature>
<dbReference type="AlphaFoldDB" id="A0AAD5W4C2"/>